<evidence type="ECO:0000256" key="1">
    <source>
        <dbReference type="ARBA" id="ARBA00022741"/>
    </source>
</evidence>
<dbReference type="SMART" id="SM00487">
    <property type="entry name" value="DEXDc"/>
    <property type="match status" value="1"/>
</dbReference>
<dbReference type="InterPro" id="IPR014001">
    <property type="entry name" value="Helicase_ATP-bd"/>
</dbReference>
<evidence type="ECO:0000256" key="4">
    <source>
        <dbReference type="ARBA" id="ARBA00022840"/>
    </source>
</evidence>
<dbReference type="GO" id="GO:0003724">
    <property type="term" value="F:RNA helicase activity"/>
    <property type="evidence" value="ECO:0007669"/>
    <property type="project" value="InterPro"/>
</dbReference>
<proteinExistence type="predicted"/>
<dbReference type="PROSITE" id="PS51195">
    <property type="entry name" value="Q_MOTIF"/>
    <property type="match status" value="1"/>
</dbReference>
<dbReference type="SMART" id="SM00490">
    <property type="entry name" value="HELICc"/>
    <property type="match status" value="1"/>
</dbReference>
<dbReference type="PROSITE" id="PS51194">
    <property type="entry name" value="HELICASE_CTER"/>
    <property type="match status" value="1"/>
</dbReference>
<feature type="domain" description="Helicase C-terminal" evidence="6">
    <location>
        <begin position="230"/>
        <end position="391"/>
    </location>
</feature>
<dbReference type="AlphaFoldDB" id="A0A6C0DI81"/>
<dbReference type="CDD" id="cd18787">
    <property type="entry name" value="SF2_C_DEAD"/>
    <property type="match status" value="1"/>
</dbReference>
<protein>
    <recommendedName>
        <fullName evidence="9">Helicase</fullName>
    </recommendedName>
</protein>
<accession>A0A6C0DI81</accession>
<dbReference type="PANTHER" id="PTHR47959:SF1">
    <property type="entry name" value="ATP-DEPENDENT RNA HELICASE DBPA"/>
    <property type="match status" value="1"/>
</dbReference>
<dbReference type="EMBL" id="MN739626">
    <property type="protein sequence ID" value="QHT16638.1"/>
    <property type="molecule type" value="Genomic_DNA"/>
</dbReference>
<name>A0A6C0DI81_9ZZZZ</name>
<evidence type="ECO:0000259" key="6">
    <source>
        <dbReference type="PROSITE" id="PS51194"/>
    </source>
</evidence>
<dbReference type="InterPro" id="IPR014014">
    <property type="entry name" value="RNA_helicase_DEAD_Q_motif"/>
</dbReference>
<feature type="domain" description="Helicase ATP-binding" evidence="5">
    <location>
        <begin position="48"/>
        <end position="219"/>
    </location>
</feature>
<evidence type="ECO:0000256" key="2">
    <source>
        <dbReference type="ARBA" id="ARBA00022801"/>
    </source>
</evidence>
<keyword evidence="3" id="KW-0347">Helicase</keyword>
<evidence type="ECO:0000259" key="7">
    <source>
        <dbReference type="PROSITE" id="PS51195"/>
    </source>
</evidence>
<evidence type="ECO:0000313" key="8">
    <source>
        <dbReference type="EMBL" id="QHT16638.1"/>
    </source>
</evidence>
<dbReference type="PROSITE" id="PS51192">
    <property type="entry name" value="HELICASE_ATP_BIND_1"/>
    <property type="match status" value="1"/>
</dbReference>
<evidence type="ECO:0000256" key="3">
    <source>
        <dbReference type="ARBA" id="ARBA00022806"/>
    </source>
</evidence>
<evidence type="ECO:0000259" key="5">
    <source>
        <dbReference type="PROSITE" id="PS51192"/>
    </source>
</evidence>
<dbReference type="InterPro" id="IPR050079">
    <property type="entry name" value="DEAD_box_RNA_helicase"/>
</dbReference>
<dbReference type="GO" id="GO:0005524">
    <property type="term" value="F:ATP binding"/>
    <property type="evidence" value="ECO:0007669"/>
    <property type="project" value="UniProtKB-KW"/>
</dbReference>
<feature type="domain" description="DEAD-box RNA helicase Q" evidence="7">
    <location>
        <begin position="17"/>
        <end position="45"/>
    </location>
</feature>
<dbReference type="GO" id="GO:0003676">
    <property type="term" value="F:nucleic acid binding"/>
    <property type="evidence" value="ECO:0007669"/>
    <property type="project" value="InterPro"/>
</dbReference>
<dbReference type="GO" id="GO:0016787">
    <property type="term" value="F:hydrolase activity"/>
    <property type="evidence" value="ECO:0007669"/>
    <property type="project" value="UniProtKB-KW"/>
</dbReference>
<dbReference type="Pfam" id="PF00271">
    <property type="entry name" value="Helicase_C"/>
    <property type="match status" value="1"/>
</dbReference>
<dbReference type="GO" id="GO:0005829">
    <property type="term" value="C:cytosol"/>
    <property type="evidence" value="ECO:0007669"/>
    <property type="project" value="TreeGrafter"/>
</dbReference>
<evidence type="ECO:0008006" key="9">
    <source>
        <dbReference type="Google" id="ProtNLM"/>
    </source>
</evidence>
<organism evidence="8">
    <name type="scientific">viral metagenome</name>
    <dbReference type="NCBI Taxonomy" id="1070528"/>
    <lineage>
        <taxon>unclassified sequences</taxon>
        <taxon>metagenomes</taxon>
        <taxon>organismal metagenomes</taxon>
    </lineage>
</organism>
<dbReference type="InterPro" id="IPR011545">
    <property type="entry name" value="DEAD/DEAH_box_helicase_dom"/>
</dbReference>
<dbReference type="SUPFAM" id="SSF52540">
    <property type="entry name" value="P-loop containing nucleoside triphosphate hydrolases"/>
    <property type="match status" value="1"/>
</dbReference>
<dbReference type="InterPro" id="IPR001650">
    <property type="entry name" value="Helicase_C-like"/>
</dbReference>
<keyword evidence="1" id="KW-0547">Nucleotide-binding</keyword>
<dbReference type="Gene3D" id="3.40.50.300">
    <property type="entry name" value="P-loop containing nucleotide triphosphate hydrolases"/>
    <property type="match status" value="2"/>
</dbReference>
<dbReference type="PANTHER" id="PTHR47959">
    <property type="entry name" value="ATP-DEPENDENT RNA HELICASE RHLE-RELATED"/>
    <property type="match status" value="1"/>
</dbReference>
<keyword evidence="2" id="KW-0378">Hydrolase</keyword>
<keyword evidence="4" id="KW-0067">ATP-binding</keyword>
<dbReference type="InterPro" id="IPR027417">
    <property type="entry name" value="P-loop_NTPase"/>
</dbReference>
<dbReference type="Pfam" id="PF00270">
    <property type="entry name" value="DEAD"/>
    <property type="match status" value="1"/>
</dbReference>
<reference evidence="8" key="1">
    <citation type="journal article" date="2020" name="Nature">
        <title>Giant virus diversity and host interactions through global metagenomics.</title>
        <authorList>
            <person name="Schulz F."/>
            <person name="Roux S."/>
            <person name="Paez-Espino D."/>
            <person name="Jungbluth S."/>
            <person name="Walsh D.A."/>
            <person name="Denef V.J."/>
            <person name="McMahon K.D."/>
            <person name="Konstantinidis K.T."/>
            <person name="Eloe-Fadrosh E.A."/>
            <person name="Kyrpides N.C."/>
            <person name="Woyke T."/>
        </authorList>
    </citation>
    <scope>NUCLEOTIDE SEQUENCE</scope>
    <source>
        <strain evidence="8">GVMAG-M-3300023174-189</strain>
    </source>
</reference>
<sequence>MAEEVVNNFAPEITEYTSFDEMGLPDTLLRGIYAHGFEKPSKIQQKGIVPIAKGYDLLAQAQSGTGKTGTFTIGSLSRVDSTVKAVQVLCLVPTRELAQQIELVASALGSFLGIKTYAAMGKTPVRDDIRALDRGVHFLVGTPGRIYDLMNRRAFSTEHIKVIVVDEADQMLEDRFREQLQCILAIGFPSTARCALFSATMNPDVVEFANKLLDKPVRILIPPEQVNLDGIKQYALALEREDWKFEVLLDLYKHLNITQALIYCNKRQGVERLSEKMTAAGFPIACIHGDMEPRERMERMVAFRKGDARILISTDLLARGIDVQQVSLVINYELPTQMDNYIHRIGRSGRYGRKGTAINLLCGSEISMMEDLKSHYSITIDTLPEDLSKLQLV</sequence>